<accession>A0A0S4WKE2</accession>
<gene>
    <name evidence="1" type="ORF">TO10_v1_800015</name>
</gene>
<proteinExistence type="predicted"/>
<name>A0A0S4WKE2_RALSL</name>
<sequence>MWVRIAVTSELALDDPQLPVLDAKNVCATIPGSADDTHVLKCVLH</sequence>
<evidence type="ECO:0000313" key="1">
    <source>
        <dbReference type="EMBL" id="CUV47026.1"/>
    </source>
</evidence>
<reference evidence="1" key="1">
    <citation type="submission" date="2015-10" db="EMBL/GenBank/DDBJ databases">
        <authorList>
            <person name="Gilbert D.G."/>
        </authorList>
    </citation>
    <scope>NUCLEOTIDE SEQUENCE</scope>
    <source>
        <strain evidence="1">Phyl III-seqv23</strain>
    </source>
</reference>
<dbReference type="EMBL" id="LN899827">
    <property type="protein sequence ID" value="CUV47026.1"/>
    <property type="molecule type" value="Genomic_DNA"/>
</dbReference>
<protein>
    <submittedName>
        <fullName evidence="1">Uncharacterized protein</fullName>
    </submittedName>
</protein>
<dbReference type="AlphaFoldDB" id="A0A0S4WKE2"/>
<organism evidence="1">
    <name type="scientific">Ralstonia solanacearum</name>
    <name type="common">Pseudomonas solanacearum</name>
    <dbReference type="NCBI Taxonomy" id="305"/>
    <lineage>
        <taxon>Bacteria</taxon>
        <taxon>Pseudomonadati</taxon>
        <taxon>Pseudomonadota</taxon>
        <taxon>Betaproteobacteria</taxon>
        <taxon>Burkholderiales</taxon>
        <taxon>Burkholderiaceae</taxon>
        <taxon>Ralstonia</taxon>
        <taxon>Ralstonia solanacearum species complex</taxon>
    </lineage>
</organism>